<name>A0A919UB66_9ACTN</name>
<evidence type="ECO:0000313" key="3">
    <source>
        <dbReference type="Proteomes" id="UP000660611"/>
    </source>
</evidence>
<feature type="domain" description="DUF4439" evidence="1">
    <location>
        <begin position="10"/>
        <end position="142"/>
    </location>
</feature>
<dbReference type="EMBL" id="BONQ01000035">
    <property type="protein sequence ID" value="GIG44353.1"/>
    <property type="molecule type" value="Genomic_DNA"/>
</dbReference>
<dbReference type="Gene3D" id="1.20.1260.10">
    <property type="match status" value="1"/>
</dbReference>
<dbReference type="RefSeq" id="WP_203846187.1">
    <property type="nucleotide sequence ID" value="NZ_BAAAVW010000001.1"/>
</dbReference>
<dbReference type="CDD" id="cd00657">
    <property type="entry name" value="Ferritin_like"/>
    <property type="match status" value="1"/>
</dbReference>
<evidence type="ECO:0000313" key="2">
    <source>
        <dbReference type="EMBL" id="GIG44353.1"/>
    </source>
</evidence>
<evidence type="ECO:0000259" key="1">
    <source>
        <dbReference type="Pfam" id="PF14530"/>
    </source>
</evidence>
<dbReference type="InterPro" id="IPR029447">
    <property type="entry name" value="DUF4439"/>
</dbReference>
<dbReference type="Pfam" id="PF14530">
    <property type="entry name" value="DUF4439"/>
    <property type="match status" value="1"/>
</dbReference>
<keyword evidence="3" id="KW-1185">Reference proteome</keyword>
<gene>
    <name evidence="2" type="ORF">Dsi01nite_023940</name>
</gene>
<dbReference type="SUPFAM" id="SSF47240">
    <property type="entry name" value="Ferritin-like"/>
    <property type="match status" value="1"/>
</dbReference>
<sequence length="143" mass="14695">MTTPADERLVAALQAEHAAIYAYGVAGAKLDSGTIGLARAADAAHRTRRDALVVRLSGAGVNPPPAAPAYTMPFPVTDRASALKLLALVEDRTAAQWRLALAPTAGEVRKLALDALVDCATRGAGLRQVAGTTPLTSPFPGKA</sequence>
<protein>
    <recommendedName>
        <fullName evidence="1">DUF4439 domain-containing protein</fullName>
    </recommendedName>
</protein>
<dbReference type="AlphaFoldDB" id="A0A919UB66"/>
<organism evidence="2 3">
    <name type="scientific">Dactylosporangium siamense</name>
    <dbReference type="NCBI Taxonomy" id="685454"/>
    <lineage>
        <taxon>Bacteria</taxon>
        <taxon>Bacillati</taxon>
        <taxon>Actinomycetota</taxon>
        <taxon>Actinomycetes</taxon>
        <taxon>Micromonosporales</taxon>
        <taxon>Micromonosporaceae</taxon>
        <taxon>Dactylosporangium</taxon>
    </lineage>
</organism>
<reference evidence="2" key="1">
    <citation type="submission" date="2021-01" db="EMBL/GenBank/DDBJ databases">
        <title>Whole genome shotgun sequence of Dactylosporangium siamense NBRC 106093.</title>
        <authorList>
            <person name="Komaki H."/>
            <person name="Tamura T."/>
        </authorList>
    </citation>
    <scope>NUCLEOTIDE SEQUENCE</scope>
    <source>
        <strain evidence="2">NBRC 106093</strain>
    </source>
</reference>
<dbReference type="Proteomes" id="UP000660611">
    <property type="component" value="Unassembled WGS sequence"/>
</dbReference>
<dbReference type="InterPro" id="IPR009078">
    <property type="entry name" value="Ferritin-like_SF"/>
</dbReference>
<proteinExistence type="predicted"/>
<dbReference type="InterPro" id="IPR012347">
    <property type="entry name" value="Ferritin-like"/>
</dbReference>
<accession>A0A919UB66</accession>
<comment type="caution">
    <text evidence="2">The sequence shown here is derived from an EMBL/GenBank/DDBJ whole genome shotgun (WGS) entry which is preliminary data.</text>
</comment>